<evidence type="ECO:0000313" key="4">
    <source>
        <dbReference type="Proteomes" id="UP001231189"/>
    </source>
</evidence>
<reference evidence="3" key="1">
    <citation type="submission" date="2023-07" db="EMBL/GenBank/DDBJ databases">
        <title>A chromosome-level genome assembly of Lolium multiflorum.</title>
        <authorList>
            <person name="Chen Y."/>
            <person name="Copetti D."/>
            <person name="Kolliker R."/>
            <person name="Studer B."/>
        </authorList>
    </citation>
    <scope>NUCLEOTIDE SEQUENCE</scope>
    <source>
        <strain evidence="3">02402/16</strain>
        <tissue evidence="3">Leaf</tissue>
    </source>
</reference>
<keyword evidence="4" id="KW-1185">Reference proteome</keyword>
<dbReference type="Proteomes" id="UP001231189">
    <property type="component" value="Unassembled WGS sequence"/>
</dbReference>
<evidence type="ECO:0000313" key="3">
    <source>
        <dbReference type="EMBL" id="KAK1647973.1"/>
    </source>
</evidence>
<feature type="coiled-coil region" evidence="1">
    <location>
        <begin position="117"/>
        <end position="197"/>
    </location>
</feature>
<sequence length="306" mass="34056">MPITPEVEVPPKATSSAPPNPKDVINLDDLPEEPNAESGKGESGMGASSSHPPPEQPDVTSTEAPAHDVEKKLLLSRATKSTLVVNIKVVHLDMVLDEVASVDQNTRKLHEDLRVLVLEQKAEIEGLQKSYAESQQAISILETRVKKHIGIHRERDQNERELEEKHAQEVSDLAEKLKKSNQRIKTLAAKNRTYETEAENIDKMIFPSLGFEWTKESTLSRMEAYEDVRNSIDDLFEACRGIAKSLNLKRAGTTLINRMTKLMRMVPELIKDWQASSSHGVASLTLATCKAHFPAMDFASVARGVF</sequence>
<feature type="region of interest" description="Disordered" evidence="2">
    <location>
        <begin position="1"/>
        <end position="66"/>
    </location>
</feature>
<organism evidence="3 4">
    <name type="scientific">Lolium multiflorum</name>
    <name type="common">Italian ryegrass</name>
    <name type="synonym">Lolium perenne subsp. multiflorum</name>
    <dbReference type="NCBI Taxonomy" id="4521"/>
    <lineage>
        <taxon>Eukaryota</taxon>
        <taxon>Viridiplantae</taxon>
        <taxon>Streptophyta</taxon>
        <taxon>Embryophyta</taxon>
        <taxon>Tracheophyta</taxon>
        <taxon>Spermatophyta</taxon>
        <taxon>Magnoliopsida</taxon>
        <taxon>Liliopsida</taxon>
        <taxon>Poales</taxon>
        <taxon>Poaceae</taxon>
        <taxon>BOP clade</taxon>
        <taxon>Pooideae</taxon>
        <taxon>Poodae</taxon>
        <taxon>Poeae</taxon>
        <taxon>Poeae Chloroplast Group 2 (Poeae type)</taxon>
        <taxon>Loliodinae</taxon>
        <taxon>Loliinae</taxon>
        <taxon>Lolium</taxon>
    </lineage>
</organism>
<name>A0AAD8W973_LOLMU</name>
<evidence type="ECO:0000256" key="2">
    <source>
        <dbReference type="SAM" id="MobiDB-lite"/>
    </source>
</evidence>
<comment type="caution">
    <text evidence="3">The sequence shown here is derived from an EMBL/GenBank/DDBJ whole genome shotgun (WGS) entry which is preliminary data.</text>
</comment>
<dbReference type="AlphaFoldDB" id="A0AAD8W973"/>
<keyword evidence="1" id="KW-0175">Coiled coil</keyword>
<evidence type="ECO:0000256" key="1">
    <source>
        <dbReference type="SAM" id="Coils"/>
    </source>
</evidence>
<dbReference type="EMBL" id="JAUUTY010000004">
    <property type="protein sequence ID" value="KAK1647973.1"/>
    <property type="molecule type" value="Genomic_DNA"/>
</dbReference>
<protein>
    <submittedName>
        <fullName evidence="3">Uncharacterized protein</fullName>
    </submittedName>
</protein>
<accession>A0AAD8W973</accession>
<gene>
    <name evidence="3" type="ORF">QYE76_065778</name>
</gene>
<proteinExistence type="predicted"/>